<organism evidence="1 2">
    <name type="scientific">Cajanus cajan</name>
    <name type="common">Pigeon pea</name>
    <name type="synonym">Cajanus indicus</name>
    <dbReference type="NCBI Taxonomy" id="3821"/>
    <lineage>
        <taxon>Eukaryota</taxon>
        <taxon>Viridiplantae</taxon>
        <taxon>Streptophyta</taxon>
        <taxon>Embryophyta</taxon>
        <taxon>Tracheophyta</taxon>
        <taxon>Spermatophyta</taxon>
        <taxon>Magnoliopsida</taxon>
        <taxon>eudicotyledons</taxon>
        <taxon>Gunneridae</taxon>
        <taxon>Pentapetalae</taxon>
        <taxon>rosids</taxon>
        <taxon>fabids</taxon>
        <taxon>Fabales</taxon>
        <taxon>Fabaceae</taxon>
        <taxon>Papilionoideae</taxon>
        <taxon>50 kb inversion clade</taxon>
        <taxon>NPAAA clade</taxon>
        <taxon>indigoferoid/millettioid clade</taxon>
        <taxon>Phaseoleae</taxon>
        <taxon>Cajanus</taxon>
    </lineage>
</organism>
<keyword evidence="2" id="KW-1185">Reference proteome</keyword>
<dbReference type="AlphaFoldDB" id="A0A151TFQ6"/>
<dbReference type="Pfam" id="PF04827">
    <property type="entry name" value="Plant_tran"/>
    <property type="match status" value="2"/>
</dbReference>
<dbReference type="PANTHER" id="PTHR47150:SF7">
    <property type="entry name" value="NUCLEASE"/>
    <property type="match status" value="1"/>
</dbReference>
<dbReference type="PANTHER" id="PTHR47150">
    <property type="entry name" value="OS12G0169200 PROTEIN"/>
    <property type="match status" value="1"/>
</dbReference>
<dbReference type="STRING" id="3821.A0A151TFQ6"/>
<reference evidence="1 2" key="1">
    <citation type="journal article" date="2012" name="Nat. Biotechnol.">
        <title>Draft genome sequence of pigeonpea (Cajanus cajan), an orphan legume crop of resource-poor farmers.</title>
        <authorList>
            <person name="Varshney R.K."/>
            <person name="Chen W."/>
            <person name="Li Y."/>
            <person name="Bharti A.K."/>
            <person name="Saxena R.K."/>
            <person name="Schlueter J.A."/>
            <person name="Donoghue M.T."/>
            <person name="Azam S."/>
            <person name="Fan G."/>
            <person name="Whaley A.M."/>
            <person name="Farmer A.D."/>
            <person name="Sheridan J."/>
            <person name="Iwata A."/>
            <person name="Tuteja R."/>
            <person name="Penmetsa R.V."/>
            <person name="Wu W."/>
            <person name="Upadhyaya H.D."/>
            <person name="Yang S.P."/>
            <person name="Shah T."/>
            <person name="Saxena K.B."/>
            <person name="Michael T."/>
            <person name="McCombie W.R."/>
            <person name="Yang B."/>
            <person name="Zhang G."/>
            <person name="Yang H."/>
            <person name="Wang J."/>
            <person name="Spillane C."/>
            <person name="Cook D.R."/>
            <person name="May G.D."/>
            <person name="Xu X."/>
            <person name="Jackson S.A."/>
        </authorList>
    </citation>
    <scope>NUCLEOTIDE SEQUENCE [LARGE SCALE GENOMIC DNA]</scope>
    <source>
        <strain evidence="2">cv. Asha</strain>
    </source>
</reference>
<proteinExistence type="predicted"/>
<sequence>MRRHVFLRVVDAISNHDEYFRMRLDATLECLQRFVKGICEIFREARGFPGMLGSIDCMHWEWKNCPLLHHKTCGFGMHFLELQVRIMILLIQYNMGYYLADDIYPDFTTFVKTISMPQGEKRKLFAQRQESTRKDVKRAFGSFNLDLQSYEVRHVFGMPK</sequence>
<name>A0A151TFQ6_CAJCA</name>
<protein>
    <submittedName>
        <fullName evidence="1">Uncharacterized protein</fullName>
    </submittedName>
</protein>
<gene>
    <name evidence="1" type="ORF">KK1_012152</name>
</gene>
<evidence type="ECO:0000313" key="2">
    <source>
        <dbReference type="Proteomes" id="UP000075243"/>
    </source>
</evidence>
<dbReference type="EMBL" id="CM003608">
    <property type="protein sequence ID" value="KYP65877.1"/>
    <property type="molecule type" value="Genomic_DNA"/>
</dbReference>
<dbReference type="Proteomes" id="UP000075243">
    <property type="component" value="Chromosome 6"/>
</dbReference>
<dbReference type="Gramene" id="C.cajan_11790.t">
    <property type="protein sequence ID" value="C.cajan_11790.t"/>
    <property type="gene ID" value="C.cajan_11790"/>
</dbReference>
<accession>A0A151TFQ6</accession>
<evidence type="ECO:0000313" key="1">
    <source>
        <dbReference type="EMBL" id="KYP65877.1"/>
    </source>
</evidence>
<dbReference type="InterPro" id="IPR006912">
    <property type="entry name" value="Harbinger_derived_prot"/>
</dbReference>